<name>A0ACB5U5I9_CANBO</name>
<dbReference type="Proteomes" id="UP001165101">
    <property type="component" value="Unassembled WGS sequence"/>
</dbReference>
<keyword evidence="2" id="KW-1185">Reference proteome</keyword>
<organism evidence="1 2">
    <name type="scientific">Candida boidinii</name>
    <name type="common">Yeast</name>
    <dbReference type="NCBI Taxonomy" id="5477"/>
    <lineage>
        <taxon>Eukaryota</taxon>
        <taxon>Fungi</taxon>
        <taxon>Dikarya</taxon>
        <taxon>Ascomycota</taxon>
        <taxon>Saccharomycotina</taxon>
        <taxon>Pichiomycetes</taxon>
        <taxon>Pichiales</taxon>
        <taxon>Pichiaceae</taxon>
        <taxon>Ogataea</taxon>
        <taxon>Ogataea/Candida clade</taxon>
    </lineage>
</organism>
<gene>
    <name evidence="1" type="ORF">Cboi01_000597800</name>
</gene>
<reference evidence="1" key="1">
    <citation type="submission" date="2023-04" db="EMBL/GenBank/DDBJ databases">
        <title>Candida boidinii NBRC 1967.</title>
        <authorList>
            <person name="Ichikawa N."/>
            <person name="Sato H."/>
            <person name="Tonouchi N."/>
        </authorList>
    </citation>
    <scope>NUCLEOTIDE SEQUENCE</scope>
    <source>
        <strain evidence="1">NBRC 1967</strain>
    </source>
</reference>
<protein>
    <submittedName>
        <fullName evidence="1">Unnamed protein product</fullName>
    </submittedName>
</protein>
<dbReference type="EMBL" id="BSXV01005214">
    <property type="protein sequence ID" value="GMF01903.1"/>
    <property type="molecule type" value="Genomic_DNA"/>
</dbReference>
<comment type="caution">
    <text evidence="1">The sequence shown here is derived from an EMBL/GenBank/DDBJ whole genome shotgun (WGS) entry which is preliminary data.</text>
</comment>
<accession>A0ACB5U5I9</accession>
<evidence type="ECO:0000313" key="2">
    <source>
        <dbReference type="Proteomes" id="UP001165101"/>
    </source>
</evidence>
<sequence>MERYVSNGSVKVLNSNDLCDLMNISIAQLANQFTRYNIEFSQKYYFPDGDEECKCFLHNFFFVQDPKTNNQSTFYVSTIKPTVFLPLGGVKTDKNGKIPNLKNVYCAGEIMGGIHGDNMLIGTSLLGCAVYGRIAANNATKDLLSKLTEDYNNTSIRRLNAIKSHLTSFSLNKALETTSSRKEKLTADEINAFCIPSRVFTMEEVAKHNKPDDCWLVIKNVVVDFTSFLKRHPGGESGVLKLAGTDITDVFSKVHDDQMLINSAPHTIIGKLEGKYPYLEFMDDR</sequence>
<evidence type="ECO:0000313" key="1">
    <source>
        <dbReference type="EMBL" id="GMF01903.1"/>
    </source>
</evidence>
<proteinExistence type="predicted"/>